<dbReference type="GO" id="GO:0006355">
    <property type="term" value="P:regulation of DNA-templated transcription"/>
    <property type="evidence" value="ECO:0007669"/>
    <property type="project" value="TreeGrafter"/>
</dbReference>
<reference evidence="6 7" key="1">
    <citation type="journal article" date="2020" name="Nat. Food">
        <title>A phased Vanilla planifolia genome enables genetic improvement of flavour and production.</title>
        <authorList>
            <person name="Hasing T."/>
            <person name="Tang H."/>
            <person name="Brym M."/>
            <person name="Khazi F."/>
            <person name="Huang T."/>
            <person name="Chambers A.H."/>
        </authorList>
    </citation>
    <scope>NUCLEOTIDE SEQUENCE [LARGE SCALE GENOMIC DNA]</scope>
    <source>
        <tissue evidence="6">Leaf</tissue>
    </source>
</reference>
<sequence length="395" mass="43239">MILAPVMEQGNQSSSPGPSDFPPRKLVRQLDFSSGNCGTPPAATLAGTAPSEQPLSSLLKQQQQKANQKLALPLPLIPPSMPMSIKPESPKDRSKPLFEIKEGTPSRRKNCNCKHSRCLKLYCECFASGVYCDGCNCANCFNNAKNEAIRHEAVEVTLERNPNAFRPKIGNSPHATRDVREAKNELALVGKHNKGCHCKKSGCLKKYLQCFQANILCSENCKCMDCKNFDGSEERKALISDHGNTITHMHQTANAAVNGATCPFYCSPASKKRKNQDYLYGLSVKDHSVQRLVQCPQATQSKNQDAASFASIPASRNACQGSLGSSKLTYRPILADIVQTDDVKELCRILVVLSGEAARIAADKKVQEEKSLRMEEHTESSLASSSHDKDEARVT</sequence>
<dbReference type="SMART" id="SM01114">
    <property type="entry name" value="CXC"/>
    <property type="match status" value="2"/>
</dbReference>
<dbReference type="PANTHER" id="PTHR12446:SF34">
    <property type="entry name" value="PROTEIN LIN-54 HOMOLOG"/>
    <property type="match status" value="1"/>
</dbReference>
<feature type="compositionally biased region" description="Basic and acidic residues" evidence="4">
    <location>
        <begin position="88"/>
        <end position="105"/>
    </location>
</feature>
<dbReference type="InterPro" id="IPR005172">
    <property type="entry name" value="CRC"/>
</dbReference>
<comment type="subcellular location">
    <subcellularLocation>
        <location evidence="1">Nucleus</location>
    </subcellularLocation>
</comment>
<evidence type="ECO:0000256" key="4">
    <source>
        <dbReference type="SAM" id="MobiDB-lite"/>
    </source>
</evidence>
<evidence type="ECO:0000256" key="3">
    <source>
        <dbReference type="ARBA" id="ARBA00023242"/>
    </source>
</evidence>
<dbReference type="EMBL" id="JADCNL010000011">
    <property type="protein sequence ID" value="KAG0461212.1"/>
    <property type="molecule type" value="Genomic_DNA"/>
</dbReference>
<keyword evidence="3" id="KW-0539">Nucleus</keyword>
<dbReference type="InterPro" id="IPR033467">
    <property type="entry name" value="Tesmin/TSO1-like_CXC"/>
</dbReference>
<dbReference type="OrthoDB" id="7984201at2759"/>
<dbReference type="InterPro" id="IPR028307">
    <property type="entry name" value="Lin-54_fam"/>
</dbReference>
<comment type="similarity">
    <text evidence="2">Belongs to the lin-54 family.</text>
</comment>
<evidence type="ECO:0000313" key="7">
    <source>
        <dbReference type="Proteomes" id="UP000636800"/>
    </source>
</evidence>
<evidence type="ECO:0000259" key="5">
    <source>
        <dbReference type="PROSITE" id="PS51634"/>
    </source>
</evidence>
<feature type="compositionally biased region" description="Basic and acidic residues" evidence="4">
    <location>
        <begin position="364"/>
        <end position="379"/>
    </location>
</feature>
<feature type="region of interest" description="Disordered" evidence="4">
    <location>
        <begin position="1"/>
        <end position="105"/>
    </location>
</feature>
<gene>
    <name evidence="6" type="ORF">HPP92_021509</name>
</gene>
<feature type="compositionally biased region" description="Low complexity" evidence="4">
    <location>
        <begin position="38"/>
        <end position="74"/>
    </location>
</feature>
<accession>A0A835UGW3</accession>
<keyword evidence="7" id="KW-1185">Reference proteome</keyword>
<dbReference type="PANTHER" id="PTHR12446">
    <property type="entry name" value="TESMIN/TSO1-RELATED"/>
    <property type="match status" value="1"/>
</dbReference>
<dbReference type="GO" id="GO:0005634">
    <property type="term" value="C:nucleus"/>
    <property type="evidence" value="ECO:0007669"/>
    <property type="project" value="UniProtKB-SubCell"/>
</dbReference>
<dbReference type="AlphaFoldDB" id="A0A835UGW3"/>
<dbReference type="Pfam" id="PF03638">
    <property type="entry name" value="TCR"/>
    <property type="match status" value="2"/>
</dbReference>
<evidence type="ECO:0000256" key="1">
    <source>
        <dbReference type="ARBA" id="ARBA00004123"/>
    </source>
</evidence>
<feature type="compositionally biased region" description="Basic and acidic residues" evidence="4">
    <location>
        <begin position="386"/>
        <end position="395"/>
    </location>
</feature>
<feature type="region of interest" description="Disordered" evidence="4">
    <location>
        <begin position="364"/>
        <end position="395"/>
    </location>
</feature>
<dbReference type="Proteomes" id="UP000636800">
    <property type="component" value="Chromosome 11"/>
</dbReference>
<protein>
    <recommendedName>
        <fullName evidence="5">CRC domain-containing protein</fullName>
    </recommendedName>
</protein>
<proteinExistence type="inferred from homology"/>
<evidence type="ECO:0000313" key="6">
    <source>
        <dbReference type="EMBL" id="KAG0461212.1"/>
    </source>
</evidence>
<evidence type="ECO:0000256" key="2">
    <source>
        <dbReference type="ARBA" id="ARBA00007267"/>
    </source>
</evidence>
<dbReference type="PROSITE" id="PS51634">
    <property type="entry name" value="CRC"/>
    <property type="match status" value="1"/>
</dbReference>
<organism evidence="6 7">
    <name type="scientific">Vanilla planifolia</name>
    <name type="common">Vanilla</name>
    <dbReference type="NCBI Taxonomy" id="51239"/>
    <lineage>
        <taxon>Eukaryota</taxon>
        <taxon>Viridiplantae</taxon>
        <taxon>Streptophyta</taxon>
        <taxon>Embryophyta</taxon>
        <taxon>Tracheophyta</taxon>
        <taxon>Spermatophyta</taxon>
        <taxon>Magnoliopsida</taxon>
        <taxon>Liliopsida</taxon>
        <taxon>Asparagales</taxon>
        <taxon>Orchidaceae</taxon>
        <taxon>Vanilloideae</taxon>
        <taxon>Vanilleae</taxon>
        <taxon>Vanilla</taxon>
    </lineage>
</organism>
<comment type="caution">
    <text evidence="6">The sequence shown here is derived from an EMBL/GenBank/DDBJ whole genome shotgun (WGS) entry which is preliminary data.</text>
</comment>
<feature type="domain" description="CRC" evidence="5">
    <location>
        <begin position="107"/>
        <end position="231"/>
    </location>
</feature>
<name>A0A835UGW3_VANPL</name>